<dbReference type="EMBL" id="BAAAZU010000001">
    <property type="protein sequence ID" value="GAA3912021.1"/>
    <property type="molecule type" value="Genomic_DNA"/>
</dbReference>
<gene>
    <name evidence="1" type="ORF">GCM10022229_00770</name>
</gene>
<comment type="caution">
    <text evidence="1">The sequence shown here is derived from an EMBL/GenBank/DDBJ whole genome shotgun (WGS) entry which is preliminary data.</text>
</comment>
<reference evidence="2" key="1">
    <citation type="journal article" date="2019" name="Int. J. Syst. Evol. Microbiol.">
        <title>The Global Catalogue of Microorganisms (GCM) 10K type strain sequencing project: providing services to taxonomists for standard genome sequencing and annotation.</title>
        <authorList>
            <consortium name="The Broad Institute Genomics Platform"/>
            <consortium name="The Broad Institute Genome Sequencing Center for Infectious Disease"/>
            <person name="Wu L."/>
            <person name="Ma J."/>
        </authorList>
    </citation>
    <scope>NUCLEOTIDE SEQUENCE [LARGE SCALE GENOMIC DNA]</scope>
    <source>
        <strain evidence="2">JCM 16916</strain>
    </source>
</reference>
<keyword evidence="2" id="KW-1185">Reference proteome</keyword>
<sequence length="129" mass="14734">MPLPRSLDPADLRRTLSGFAHWFRYPLHPHDFHPLRQGDGADARLLGYYAAKPLYGKLDAQGRVDRRAGFNGEVVAVFVPSPARSWRRARLVRARMPRRRVRRADGTRNWPAIRRAAETAIRQTLATAP</sequence>
<dbReference type="RefSeq" id="WP_344757940.1">
    <property type="nucleotide sequence ID" value="NZ_BAAAZU010000001.1"/>
</dbReference>
<evidence type="ECO:0000313" key="2">
    <source>
        <dbReference type="Proteomes" id="UP001501727"/>
    </source>
</evidence>
<dbReference type="Proteomes" id="UP001501727">
    <property type="component" value="Unassembled WGS sequence"/>
</dbReference>
<evidence type="ECO:0000313" key="1">
    <source>
        <dbReference type="EMBL" id="GAA3912021.1"/>
    </source>
</evidence>
<protein>
    <submittedName>
        <fullName evidence="1">Uncharacterized protein</fullName>
    </submittedName>
</protein>
<name>A0ABP7M2P1_9GAMM</name>
<proteinExistence type="predicted"/>
<organism evidence="1 2">
    <name type="scientific">Luteimonas lutimaris</name>
    <dbReference type="NCBI Taxonomy" id="698645"/>
    <lineage>
        <taxon>Bacteria</taxon>
        <taxon>Pseudomonadati</taxon>
        <taxon>Pseudomonadota</taxon>
        <taxon>Gammaproteobacteria</taxon>
        <taxon>Lysobacterales</taxon>
        <taxon>Lysobacteraceae</taxon>
        <taxon>Luteimonas</taxon>
    </lineage>
</organism>
<accession>A0ABP7M2P1</accession>